<dbReference type="EMBL" id="CP029210">
    <property type="protein sequence ID" value="AWI53041.1"/>
    <property type="molecule type" value="Genomic_DNA"/>
</dbReference>
<comment type="subcellular location">
    <subcellularLocation>
        <location evidence="10">Cell inner membrane</location>
    </subcellularLocation>
    <subcellularLocation>
        <location evidence="2">Cell membrane</location>
        <topology evidence="2">Single-pass membrane protein</topology>
    </subcellularLocation>
</comment>
<evidence type="ECO:0000256" key="11">
    <source>
        <dbReference type="SAM" id="MobiDB-lite"/>
    </source>
</evidence>
<dbReference type="GO" id="GO:0006935">
    <property type="term" value="P:chemotaxis"/>
    <property type="evidence" value="ECO:0007669"/>
    <property type="project" value="UniProtKB-KW"/>
</dbReference>
<proteinExistence type="inferred from homology"/>
<dbReference type="RefSeq" id="WP_109035690.1">
    <property type="nucleotide sequence ID" value="NZ_CP029210.1"/>
</dbReference>
<gene>
    <name evidence="12" type="ORF">DEH84_06055</name>
</gene>
<evidence type="ECO:0000256" key="3">
    <source>
        <dbReference type="ARBA" id="ARBA00008281"/>
    </source>
</evidence>
<sequence>MSAAPAAAPADGDAPKKGKKKLIIILAAVAVLLLGGGGAAFFVMKKNAAEAEAAAEEGGEEEHAKPAKSAKKPAHGKDEHAAPPTFVPLDPFVVNLADKDEERYAQVGVSLQVDDPKLGEEMKAYMPAIRNAILLILSHKSSTELLTAEGKQQLAEEIRREAARAMGYEVEDPEEEEAAEDTAKKKKKKKRRVELYNPIVQVAYSSFIIQ</sequence>
<evidence type="ECO:0000256" key="4">
    <source>
        <dbReference type="ARBA" id="ARBA00022475"/>
    </source>
</evidence>
<feature type="region of interest" description="Disordered" evidence="11">
    <location>
        <begin position="167"/>
        <end position="191"/>
    </location>
</feature>
<feature type="transmembrane region" description="Helical" evidence="10">
    <location>
        <begin position="22"/>
        <end position="44"/>
    </location>
</feature>
<evidence type="ECO:0000256" key="1">
    <source>
        <dbReference type="ARBA" id="ARBA00002254"/>
    </source>
</evidence>
<comment type="similarity">
    <text evidence="3 10">Belongs to the FliL family.</text>
</comment>
<dbReference type="AlphaFoldDB" id="A0A2U8FPQ5"/>
<keyword evidence="8 10" id="KW-1133">Transmembrane helix</keyword>
<feature type="compositionally biased region" description="Acidic residues" evidence="11">
    <location>
        <begin position="169"/>
        <end position="180"/>
    </location>
</feature>
<evidence type="ECO:0000256" key="2">
    <source>
        <dbReference type="ARBA" id="ARBA00004162"/>
    </source>
</evidence>
<dbReference type="OrthoDB" id="5297029at2"/>
<keyword evidence="13" id="KW-1185">Reference proteome</keyword>
<reference evidence="12 13" key="1">
    <citation type="submission" date="2018-05" db="EMBL/GenBank/DDBJ databases">
        <title>complete genome sequence of Aquabacterium olei NBRC 110486.</title>
        <authorList>
            <person name="Tang B."/>
            <person name="Chang J."/>
            <person name="Zhang L."/>
            <person name="Yang H."/>
        </authorList>
    </citation>
    <scope>NUCLEOTIDE SEQUENCE [LARGE SCALE GENOMIC DNA]</scope>
    <source>
        <strain evidence="12 13">NBRC 110486</strain>
    </source>
</reference>
<dbReference type="GO" id="GO:0009425">
    <property type="term" value="C:bacterial-type flagellum basal body"/>
    <property type="evidence" value="ECO:0007669"/>
    <property type="project" value="InterPro"/>
</dbReference>
<keyword evidence="4" id="KW-1003">Cell membrane</keyword>
<comment type="function">
    <text evidence="1 10">Controls the rotational direction of flagella during chemotaxis.</text>
</comment>
<dbReference type="PANTHER" id="PTHR35091:SF2">
    <property type="entry name" value="FLAGELLAR PROTEIN FLIL"/>
    <property type="match status" value="1"/>
</dbReference>
<keyword evidence="12" id="KW-0966">Cell projection</keyword>
<evidence type="ECO:0000313" key="12">
    <source>
        <dbReference type="EMBL" id="AWI53041.1"/>
    </source>
</evidence>
<dbReference type="GO" id="GO:0005886">
    <property type="term" value="C:plasma membrane"/>
    <property type="evidence" value="ECO:0007669"/>
    <property type="project" value="UniProtKB-SubCell"/>
</dbReference>
<keyword evidence="6 10" id="KW-0812">Transmembrane</keyword>
<protein>
    <recommendedName>
        <fullName evidence="10">Flagellar protein FliL</fullName>
    </recommendedName>
</protein>
<dbReference type="KEGG" id="aon:DEH84_06055"/>
<evidence type="ECO:0000256" key="10">
    <source>
        <dbReference type="RuleBase" id="RU364125"/>
    </source>
</evidence>
<keyword evidence="12" id="KW-0969">Cilium</keyword>
<dbReference type="Proteomes" id="UP000244892">
    <property type="component" value="Chromosome"/>
</dbReference>
<dbReference type="GO" id="GO:0071978">
    <property type="term" value="P:bacterial-type flagellum-dependent swarming motility"/>
    <property type="evidence" value="ECO:0007669"/>
    <property type="project" value="TreeGrafter"/>
</dbReference>
<accession>A0A2U8FPQ5</accession>
<evidence type="ECO:0000256" key="6">
    <source>
        <dbReference type="ARBA" id="ARBA00022692"/>
    </source>
</evidence>
<evidence type="ECO:0000256" key="8">
    <source>
        <dbReference type="ARBA" id="ARBA00022989"/>
    </source>
</evidence>
<keyword evidence="9 10" id="KW-0472">Membrane</keyword>
<evidence type="ECO:0000256" key="9">
    <source>
        <dbReference type="ARBA" id="ARBA00023136"/>
    </source>
</evidence>
<feature type="region of interest" description="Disordered" evidence="11">
    <location>
        <begin position="54"/>
        <end position="86"/>
    </location>
</feature>
<name>A0A2U8FPQ5_9BURK</name>
<keyword evidence="10" id="KW-0997">Cell inner membrane</keyword>
<evidence type="ECO:0000256" key="7">
    <source>
        <dbReference type="ARBA" id="ARBA00022779"/>
    </source>
</evidence>
<keyword evidence="7 10" id="KW-0283">Flagellar rotation</keyword>
<dbReference type="Pfam" id="PF03748">
    <property type="entry name" value="FliL"/>
    <property type="match status" value="1"/>
</dbReference>
<dbReference type="InterPro" id="IPR005503">
    <property type="entry name" value="FliL"/>
</dbReference>
<keyword evidence="12" id="KW-0282">Flagellum</keyword>
<organism evidence="12 13">
    <name type="scientific">Aquabacterium olei</name>
    <dbReference type="NCBI Taxonomy" id="1296669"/>
    <lineage>
        <taxon>Bacteria</taxon>
        <taxon>Pseudomonadati</taxon>
        <taxon>Pseudomonadota</taxon>
        <taxon>Betaproteobacteria</taxon>
        <taxon>Burkholderiales</taxon>
        <taxon>Aquabacterium</taxon>
    </lineage>
</organism>
<keyword evidence="5 10" id="KW-0145">Chemotaxis</keyword>
<evidence type="ECO:0000313" key="13">
    <source>
        <dbReference type="Proteomes" id="UP000244892"/>
    </source>
</evidence>
<dbReference type="PANTHER" id="PTHR35091">
    <property type="entry name" value="FLAGELLAR PROTEIN FLIL"/>
    <property type="match status" value="1"/>
</dbReference>
<evidence type="ECO:0000256" key="5">
    <source>
        <dbReference type="ARBA" id="ARBA00022500"/>
    </source>
</evidence>